<sequence>MEVIINFTTIAIAIFSFFYSKYSHYKFENILNSMLEKGEISDDVYYHYLKVANEFPVKMITMCFFPKPKYLDNNPRYEKFYNVHINICRLCIGYFLIFVICVISYAIYGTIIEY</sequence>
<gene>
    <name evidence="2" type="ORF">PEDI_17180</name>
</gene>
<comment type="caution">
    <text evidence="2">The sequence shown here is derived from an EMBL/GenBank/DDBJ whole genome shotgun (WGS) entry which is preliminary data.</text>
</comment>
<accession>A0AAN5AL74</accession>
<evidence type="ECO:0000256" key="1">
    <source>
        <dbReference type="SAM" id="Phobius"/>
    </source>
</evidence>
<keyword evidence="3" id="KW-1185">Reference proteome</keyword>
<keyword evidence="1" id="KW-0812">Transmembrane</keyword>
<dbReference type="EMBL" id="BQKE01000001">
    <property type="protein sequence ID" value="GJM61166.1"/>
    <property type="molecule type" value="Genomic_DNA"/>
</dbReference>
<reference evidence="2 3" key="1">
    <citation type="submission" date="2021-12" db="EMBL/GenBank/DDBJ databases">
        <title>Genome sequencing of bacteria with rrn-lacking chromosome and rrn-plasmid.</title>
        <authorList>
            <person name="Anda M."/>
            <person name="Iwasaki W."/>
        </authorList>
    </citation>
    <scope>NUCLEOTIDE SEQUENCE [LARGE SCALE GENOMIC DNA]</scope>
    <source>
        <strain evidence="2 3">NBRC 15940</strain>
    </source>
</reference>
<proteinExistence type="predicted"/>
<evidence type="ECO:0000313" key="2">
    <source>
        <dbReference type="EMBL" id="GJM61166.1"/>
    </source>
</evidence>
<dbReference type="AlphaFoldDB" id="A0AAN5AL74"/>
<feature type="transmembrane region" description="Helical" evidence="1">
    <location>
        <begin position="87"/>
        <end position="108"/>
    </location>
</feature>
<name>A0AAN5AL74_9BACT</name>
<organism evidence="2 3">
    <name type="scientific">Persicobacter diffluens</name>
    <dbReference type="NCBI Taxonomy" id="981"/>
    <lineage>
        <taxon>Bacteria</taxon>
        <taxon>Pseudomonadati</taxon>
        <taxon>Bacteroidota</taxon>
        <taxon>Cytophagia</taxon>
        <taxon>Cytophagales</taxon>
        <taxon>Persicobacteraceae</taxon>
        <taxon>Persicobacter</taxon>
    </lineage>
</organism>
<dbReference type="Proteomes" id="UP001310022">
    <property type="component" value="Unassembled WGS sequence"/>
</dbReference>
<keyword evidence="1" id="KW-0472">Membrane</keyword>
<protein>
    <submittedName>
        <fullName evidence="2">Uncharacterized protein</fullName>
    </submittedName>
</protein>
<keyword evidence="1" id="KW-1133">Transmembrane helix</keyword>
<evidence type="ECO:0000313" key="3">
    <source>
        <dbReference type="Proteomes" id="UP001310022"/>
    </source>
</evidence>